<reference evidence="3" key="1">
    <citation type="journal article" date="2014" name="Proc. Natl. Acad. Sci. U.S.A.">
        <title>Extensive sampling of basidiomycete genomes demonstrates inadequacy of the white-rot/brown-rot paradigm for wood decay fungi.</title>
        <authorList>
            <person name="Riley R."/>
            <person name="Salamov A.A."/>
            <person name="Brown D.W."/>
            <person name="Nagy L.G."/>
            <person name="Floudas D."/>
            <person name="Held B.W."/>
            <person name="Levasseur A."/>
            <person name="Lombard V."/>
            <person name="Morin E."/>
            <person name="Otillar R."/>
            <person name="Lindquist E.A."/>
            <person name="Sun H."/>
            <person name="LaButti K.M."/>
            <person name="Schmutz J."/>
            <person name="Jabbour D."/>
            <person name="Luo H."/>
            <person name="Baker S.E."/>
            <person name="Pisabarro A.G."/>
            <person name="Walton J.D."/>
            <person name="Blanchette R.A."/>
            <person name="Henrissat B."/>
            <person name="Martin F."/>
            <person name="Cullen D."/>
            <person name="Hibbett D.S."/>
            <person name="Grigoriev I.V."/>
        </authorList>
    </citation>
    <scope>NUCLEOTIDE SEQUENCE [LARGE SCALE GENOMIC DNA]</scope>
    <source>
        <strain evidence="3">FD-172 SS1</strain>
    </source>
</reference>
<dbReference type="OrthoDB" id="10263741at2759"/>
<accession>A0A067MP06</accession>
<dbReference type="SMART" id="SM00151">
    <property type="entry name" value="SWIB"/>
    <property type="match status" value="1"/>
</dbReference>
<gene>
    <name evidence="2" type="ORF">BOTBODRAFT_106044</name>
</gene>
<keyword evidence="3" id="KW-1185">Reference proteome</keyword>
<dbReference type="Proteomes" id="UP000027195">
    <property type="component" value="Unassembled WGS sequence"/>
</dbReference>
<organism evidence="2 3">
    <name type="scientific">Botryobasidium botryosum (strain FD-172 SS1)</name>
    <dbReference type="NCBI Taxonomy" id="930990"/>
    <lineage>
        <taxon>Eukaryota</taxon>
        <taxon>Fungi</taxon>
        <taxon>Dikarya</taxon>
        <taxon>Basidiomycota</taxon>
        <taxon>Agaricomycotina</taxon>
        <taxon>Agaricomycetes</taxon>
        <taxon>Cantharellales</taxon>
        <taxon>Botryobasidiaceae</taxon>
        <taxon>Botryobasidium</taxon>
    </lineage>
</organism>
<feature type="domain" description="DM2" evidence="1">
    <location>
        <begin position="154"/>
        <end position="231"/>
    </location>
</feature>
<dbReference type="FunCoup" id="A0A067MP06">
    <property type="interactions" value="531"/>
</dbReference>
<dbReference type="HOGENOM" id="CLU_023529_2_1_1"/>
<dbReference type="InterPro" id="IPR036885">
    <property type="entry name" value="SWIB_MDM2_dom_sf"/>
</dbReference>
<protein>
    <recommendedName>
        <fullName evidence="1">DM2 domain-containing protein</fullName>
    </recommendedName>
</protein>
<dbReference type="PROSITE" id="PS51925">
    <property type="entry name" value="SWIB_MDM2"/>
    <property type="match status" value="1"/>
</dbReference>
<dbReference type="InParanoid" id="A0A067MP06"/>
<proteinExistence type="predicted"/>
<evidence type="ECO:0000259" key="1">
    <source>
        <dbReference type="PROSITE" id="PS51925"/>
    </source>
</evidence>
<dbReference type="InterPro" id="IPR003121">
    <property type="entry name" value="SWIB_MDM2_domain"/>
</dbReference>
<evidence type="ECO:0000313" key="3">
    <source>
        <dbReference type="Proteomes" id="UP000027195"/>
    </source>
</evidence>
<dbReference type="Pfam" id="PF02201">
    <property type="entry name" value="SWIB"/>
    <property type="match status" value="1"/>
</dbReference>
<dbReference type="EMBL" id="KL198024">
    <property type="protein sequence ID" value="KDQ17279.1"/>
    <property type="molecule type" value="Genomic_DNA"/>
</dbReference>
<name>A0A067MP06_BOTB1</name>
<dbReference type="AlphaFoldDB" id="A0A067MP06"/>
<dbReference type="InterPro" id="IPR019835">
    <property type="entry name" value="SWIB_domain"/>
</dbReference>
<sequence length="388" mass="44112">MYQDLLDMERKLDWTMMRKRIEIQEALAKPIKVTRTLRVFVSHTVSGQPWQIANAGLSDAPDFTTGQGIPAWKMKVEGRLLDSNVSRLNKGPPRKFSSFLKSMIIELDRDTSLYPESNIIEWHRPPNQPPQDGFEISRRGDVSTQARIILHLEQIPERFKVAPELANILQIREESRVGVITSMWNYIKVNGLQDKGDRRIIRLDDKLRALFGTDSVLFHHIAEIVNRFLLPPDPIVIHHAIRTDELEDEDGRTSRMQAFDIDIDIDDHGLKSKMSSVLISLTPEAGKNIAALDDEIAQLAQSIRNAKLKRDFLQSFVKDPRAFIHTWVASQARDLDVILSGERGVREEDLRRSDFFKLPWVEEAVAVHEGMRVAGALTHLQGGGSSGH</sequence>
<evidence type="ECO:0000313" key="2">
    <source>
        <dbReference type="EMBL" id="KDQ17279.1"/>
    </source>
</evidence>
<dbReference type="PANTHER" id="PTHR13844">
    <property type="entry name" value="SWI/SNF-RELATED MATRIX-ASSOCIATED ACTIN-DEPENDENT REGULATOR OF CHROMATIN SUBFAMILY D"/>
    <property type="match status" value="1"/>
</dbReference>
<dbReference type="SUPFAM" id="SSF47592">
    <property type="entry name" value="SWIB/MDM2 domain"/>
    <property type="match status" value="1"/>
</dbReference>
<dbReference type="Gene3D" id="1.10.245.10">
    <property type="entry name" value="SWIB/MDM2 domain"/>
    <property type="match status" value="1"/>
</dbReference>
<dbReference type="CDD" id="cd10568">
    <property type="entry name" value="SWIB_like"/>
    <property type="match status" value="1"/>
</dbReference>
<dbReference type="STRING" id="930990.A0A067MP06"/>